<evidence type="ECO:0000259" key="1">
    <source>
        <dbReference type="PROSITE" id="PS50076"/>
    </source>
</evidence>
<dbReference type="Gene3D" id="1.10.287.110">
    <property type="entry name" value="DnaJ domain"/>
    <property type="match status" value="1"/>
</dbReference>
<dbReference type="Pfam" id="PF00226">
    <property type="entry name" value="DnaJ"/>
    <property type="match status" value="1"/>
</dbReference>
<accession>A0AAV0PUK2</accession>
<gene>
    <name evidence="2" type="ORF">LITE_LOCUS39803</name>
</gene>
<dbReference type="Proteomes" id="UP001154282">
    <property type="component" value="Unassembled WGS sequence"/>
</dbReference>
<dbReference type="SUPFAM" id="SSF46565">
    <property type="entry name" value="Chaperone J-domain"/>
    <property type="match status" value="1"/>
</dbReference>
<name>A0AAV0PUK2_9ROSI</name>
<dbReference type="InterPro" id="IPR036869">
    <property type="entry name" value="J_dom_sf"/>
</dbReference>
<sequence length="238" mass="26495">MVINIQFSKAPSDLNIPLFFSSHYPQEIRKKNISIPYSIQKTISSFQSFPFISAHWFRFSLVPNQGESMASAAAAVGMIGGGGCGGSSSTSWFRSRRKARNSTVAGRNRNSSRMFCVASSSYSVMDPYKTLRIQPGASESEVKKAFRQLALQYHPDVCRGSNCGVQFSQINEAYDIAIRNLREEASVGYGSYEAADEEEEGGEGDEAMADPEWDMWEEWMGWEGAGIRDYSSHINPYI</sequence>
<dbReference type="PROSITE" id="PS50076">
    <property type="entry name" value="DNAJ_2"/>
    <property type="match status" value="1"/>
</dbReference>
<evidence type="ECO:0000313" key="2">
    <source>
        <dbReference type="EMBL" id="CAI0473861.1"/>
    </source>
</evidence>
<dbReference type="SMART" id="SM00271">
    <property type="entry name" value="DnaJ"/>
    <property type="match status" value="1"/>
</dbReference>
<protein>
    <recommendedName>
        <fullName evidence="1">J domain-containing protein</fullName>
    </recommendedName>
</protein>
<dbReference type="PANTHER" id="PTHR24074">
    <property type="entry name" value="CO-CHAPERONE PROTEIN DJLA"/>
    <property type="match status" value="1"/>
</dbReference>
<keyword evidence="3" id="KW-1185">Reference proteome</keyword>
<dbReference type="PRINTS" id="PR00625">
    <property type="entry name" value="JDOMAIN"/>
</dbReference>
<proteinExistence type="predicted"/>
<dbReference type="InterPro" id="IPR001623">
    <property type="entry name" value="DnaJ_domain"/>
</dbReference>
<dbReference type="AlphaFoldDB" id="A0AAV0PUK2"/>
<reference evidence="2" key="1">
    <citation type="submission" date="2022-08" db="EMBL/GenBank/DDBJ databases">
        <authorList>
            <person name="Gutierrez-Valencia J."/>
        </authorList>
    </citation>
    <scope>NUCLEOTIDE SEQUENCE</scope>
</reference>
<comment type="caution">
    <text evidence="2">The sequence shown here is derived from an EMBL/GenBank/DDBJ whole genome shotgun (WGS) entry which is preliminary data.</text>
</comment>
<feature type="domain" description="J" evidence="1">
    <location>
        <begin position="126"/>
        <end position="193"/>
    </location>
</feature>
<dbReference type="InterPro" id="IPR050817">
    <property type="entry name" value="DjlA_DnaK_co-chaperone"/>
</dbReference>
<dbReference type="CDD" id="cd06257">
    <property type="entry name" value="DnaJ"/>
    <property type="match status" value="1"/>
</dbReference>
<dbReference type="EMBL" id="CAMGYJ010000009">
    <property type="protein sequence ID" value="CAI0473861.1"/>
    <property type="molecule type" value="Genomic_DNA"/>
</dbReference>
<organism evidence="2 3">
    <name type="scientific">Linum tenue</name>
    <dbReference type="NCBI Taxonomy" id="586396"/>
    <lineage>
        <taxon>Eukaryota</taxon>
        <taxon>Viridiplantae</taxon>
        <taxon>Streptophyta</taxon>
        <taxon>Embryophyta</taxon>
        <taxon>Tracheophyta</taxon>
        <taxon>Spermatophyta</taxon>
        <taxon>Magnoliopsida</taxon>
        <taxon>eudicotyledons</taxon>
        <taxon>Gunneridae</taxon>
        <taxon>Pentapetalae</taxon>
        <taxon>rosids</taxon>
        <taxon>fabids</taxon>
        <taxon>Malpighiales</taxon>
        <taxon>Linaceae</taxon>
        <taxon>Linum</taxon>
    </lineage>
</organism>
<evidence type="ECO:0000313" key="3">
    <source>
        <dbReference type="Proteomes" id="UP001154282"/>
    </source>
</evidence>